<dbReference type="Proteomes" id="UP000596205">
    <property type="component" value="Chromosome 1"/>
</dbReference>
<name>A0A7T6VES7_9BURK</name>
<evidence type="ECO:0000256" key="1">
    <source>
        <dbReference type="SAM" id="SignalP"/>
    </source>
</evidence>
<gene>
    <name evidence="2" type="ORF">JFN94_16220</name>
</gene>
<keyword evidence="1" id="KW-0732">Signal</keyword>
<organism evidence="2 3">
    <name type="scientific">Burkholderia anthina</name>
    <dbReference type="NCBI Taxonomy" id="179879"/>
    <lineage>
        <taxon>Bacteria</taxon>
        <taxon>Pseudomonadati</taxon>
        <taxon>Pseudomonadota</taxon>
        <taxon>Betaproteobacteria</taxon>
        <taxon>Burkholderiales</taxon>
        <taxon>Burkholderiaceae</taxon>
        <taxon>Burkholderia</taxon>
        <taxon>Burkholderia cepacia complex</taxon>
    </lineage>
</organism>
<evidence type="ECO:0000313" key="2">
    <source>
        <dbReference type="EMBL" id="QQK02604.1"/>
    </source>
</evidence>
<evidence type="ECO:0000313" key="3">
    <source>
        <dbReference type="Proteomes" id="UP000596205"/>
    </source>
</evidence>
<dbReference type="RefSeq" id="WP_124828244.1">
    <property type="nucleotide sequence ID" value="NZ_CADEPR010000010.1"/>
</dbReference>
<feature type="signal peptide" evidence="1">
    <location>
        <begin position="1"/>
        <end position="29"/>
    </location>
</feature>
<dbReference type="EMBL" id="CP066769">
    <property type="protein sequence ID" value="QQK02604.1"/>
    <property type="molecule type" value="Genomic_DNA"/>
</dbReference>
<sequence length="154" mass="16697">MSALNMMTRIATVAASIAISLSLPTLATAECRGSQNLPSQQFFVSFSQNSFEISESEQVKLNQWISKINSRYPIQNWIDVIGSASKNEVNYDLLARKRATEVAKIAIGNGLINAPFQIQTEIYSASSIAEATSDAREVTVQVSPGCPDNCCDGM</sequence>
<protein>
    <submittedName>
        <fullName evidence="2">OmpA family protein</fullName>
    </submittedName>
</protein>
<reference evidence="2 3" key="1">
    <citation type="submission" date="2020-12" db="EMBL/GenBank/DDBJ databases">
        <title>Complete genome sequence of Burkholderia anthina BJQ0011.</title>
        <authorList>
            <person name="Xu Y."/>
        </authorList>
    </citation>
    <scope>NUCLEOTIDE SEQUENCE [LARGE SCALE GENOMIC DNA]</scope>
    <source>
        <strain evidence="2 3">BJQ0011</strain>
    </source>
</reference>
<dbReference type="KEGG" id="bann:JFN94_16220"/>
<feature type="chain" id="PRO_5032333287" evidence="1">
    <location>
        <begin position="30"/>
        <end position="154"/>
    </location>
</feature>
<dbReference type="AlphaFoldDB" id="A0A7T6VES7"/>
<proteinExistence type="predicted"/>
<accession>A0A7T6VES7</accession>